<comment type="pathway">
    <text evidence="4">Amino-sugar metabolism; N-acetylneuraminate degradation; D-fructose 6-phosphate from N-acetylneuraminate: step 5/5.</text>
</comment>
<evidence type="ECO:0000256" key="4">
    <source>
        <dbReference type="HAMAP-Rule" id="MF_01241"/>
    </source>
</evidence>
<keyword evidence="3 4" id="KW-0119">Carbohydrate metabolism</keyword>
<dbReference type="InterPro" id="IPR018321">
    <property type="entry name" value="Glucosamine6P_isomerase_CS"/>
</dbReference>
<dbReference type="FunFam" id="3.40.50.1360:FF:000003">
    <property type="entry name" value="Glucosamine-6-phosphate deaminase"/>
    <property type="match status" value="1"/>
</dbReference>
<name>A0A2K2U5J6_9ACTN</name>
<dbReference type="EC" id="3.5.99.6" evidence="4"/>
<evidence type="ECO:0000256" key="3">
    <source>
        <dbReference type="ARBA" id="ARBA00023277"/>
    </source>
</evidence>
<dbReference type="GO" id="GO:0005737">
    <property type="term" value="C:cytoplasm"/>
    <property type="evidence" value="ECO:0007669"/>
    <property type="project" value="TreeGrafter"/>
</dbReference>
<dbReference type="Proteomes" id="UP000236488">
    <property type="component" value="Unassembled WGS sequence"/>
</dbReference>
<dbReference type="HAMAP" id="MF_01241">
    <property type="entry name" value="GlcN6P_deamin"/>
    <property type="match status" value="1"/>
</dbReference>
<dbReference type="EMBL" id="PPEL01000028">
    <property type="protein sequence ID" value="PNV65502.1"/>
    <property type="molecule type" value="Genomic_DNA"/>
</dbReference>
<gene>
    <name evidence="4 6" type="primary">nagB</name>
    <name evidence="6" type="ORF">C2L80_06360</name>
</gene>
<dbReference type="UniPathway" id="UPA00629">
    <property type="reaction ID" value="UER00684"/>
</dbReference>
<comment type="caution">
    <text evidence="6">The sequence shown here is derived from an EMBL/GenBank/DDBJ whole genome shotgun (WGS) entry which is preliminary data.</text>
</comment>
<dbReference type="PANTHER" id="PTHR11280">
    <property type="entry name" value="GLUCOSAMINE-6-PHOSPHATE ISOMERASE"/>
    <property type="match status" value="1"/>
</dbReference>
<dbReference type="GO" id="GO:0042802">
    <property type="term" value="F:identical protein binding"/>
    <property type="evidence" value="ECO:0007669"/>
    <property type="project" value="TreeGrafter"/>
</dbReference>
<dbReference type="CDD" id="cd01399">
    <property type="entry name" value="GlcN6P_deaminase"/>
    <property type="match status" value="1"/>
</dbReference>
<dbReference type="GO" id="GO:0004342">
    <property type="term" value="F:glucosamine-6-phosphate deaminase activity"/>
    <property type="evidence" value="ECO:0007669"/>
    <property type="project" value="UniProtKB-UniRule"/>
</dbReference>
<evidence type="ECO:0000256" key="2">
    <source>
        <dbReference type="ARBA" id="ARBA00022801"/>
    </source>
</evidence>
<dbReference type="GO" id="GO:0019262">
    <property type="term" value="P:N-acetylneuraminate catabolic process"/>
    <property type="evidence" value="ECO:0007669"/>
    <property type="project" value="UniProtKB-UniRule"/>
</dbReference>
<dbReference type="GO" id="GO:0006046">
    <property type="term" value="P:N-acetylglucosamine catabolic process"/>
    <property type="evidence" value="ECO:0007669"/>
    <property type="project" value="UniProtKB-UniRule"/>
</dbReference>
<feature type="domain" description="Glucosamine/galactosamine-6-phosphate isomerase" evidence="5">
    <location>
        <begin position="7"/>
        <end position="224"/>
    </location>
</feature>
<dbReference type="InterPro" id="IPR006148">
    <property type="entry name" value="Glc/Gal-6P_isomerase"/>
</dbReference>
<comment type="caution">
    <text evidence="4">Lacks conserved residue(s) required for the propagation of feature annotation.</text>
</comment>
<reference evidence="6 7" key="1">
    <citation type="journal article" date="2018" name="Int. J. Syst. Evol. Microbiol.">
        <title>Rubneribacter badeniensis gen. nov., sp. nov. and Enteroscipio rubneri gen. nov., sp. nov., new members of the Eggerthellaceae isolated from human faeces.</title>
        <authorList>
            <person name="Danylec N."/>
            <person name="Gobl A."/>
            <person name="Stoll D.A."/>
            <person name="Hetzer B."/>
            <person name="Kulling S.E."/>
            <person name="Huch M."/>
        </authorList>
    </citation>
    <scope>NUCLEOTIDE SEQUENCE [LARGE SCALE GENOMIC DNA]</scope>
    <source>
        <strain evidence="6 7">ResAG-85</strain>
    </source>
</reference>
<dbReference type="GO" id="GO:0006043">
    <property type="term" value="P:glucosamine catabolic process"/>
    <property type="evidence" value="ECO:0007669"/>
    <property type="project" value="TreeGrafter"/>
</dbReference>
<feature type="active site" description="For ring-opening step" evidence="4">
    <location>
        <position position="143"/>
    </location>
</feature>
<evidence type="ECO:0000313" key="7">
    <source>
        <dbReference type="Proteomes" id="UP000236488"/>
    </source>
</evidence>
<dbReference type="PROSITE" id="PS01161">
    <property type="entry name" value="GLC_GALNAC_ISOMERASE"/>
    <property type="match status" value="1"/>
</dbReference>
<dbReference type="Pfam" id="PF01182">
    <property type="entry name" value="Glucosamine_iso"/>
    <property type="match status" value="1"/>
</dbReference>
<dbReference type="AlphaFoldDB" id="A0A2K2U5J6"/>
<dbReference type="GO" id="GO:0005975">
    <property type="term" value="P:carbohydrate metabolic process"/>
    <property type="evidence" value="ECO:0007669"/>
    <property type="project" value="InterPro"/>
</dbReference>
<organism evidence="6 7">
    <name type="scientific">Rubneribacter badeniensis</name>
    <dbReference type="NCBI Taxonomy" id="2070688"/>
    <lineage>
        <taxon>Bacteria</taxon>
        <taxon>Bacillati</taxon>
        <taxon>Actinomycetota</taxon>
        <taxon>Coriobacteriia</taxon>
        <taxon>Eggerthellales</taxon>
        <taxon>Eggerthellaceae</taxon>
        <taxon>Rubneribacter</taxon>
    </lineage>
</organism>
<dbReference type="Gene3D" id="3.40.50.1360">
    <property type="match status" value="1"/>
</dbReference>
<evidence type="ECO:0000256" key="1">
    <source>
        <dbReference type="ARBA" id="ARBA00000644"/>
    </source>
</evidence>
<proteinExistence type="inferred from homology"/>
<evidence type="ECO:0000313" key="6">
    <source>
        <dbReference type="EMBL" id="PNV65502.1"/>
    </source>
</evidence>
<dbReference type="SUPFAM" id="SSF100950">
    <property type="entry name" value="NagB/RpiA/CoA transferase-like"/>
    <property type="match status" value="1"/>
</dbReference>
<dbReference type="PANTHER" id="PTHR11280:SF5">
    <property type="entry name" value="GLUCOSAMINE-6-PHOSPHATE ISOMERASE"/>
    <property type="match status" value="1"/>
</dbReference>
<comment type="function">
    <text evidence="4">Catalyzes the reversible isomerization-deamination of glucosamine 6-phosphate (GlcN6P) to form fructose 6-phosphate (Fru6P) and ammonium ion.</text>
</comment>
<protein>
    <recommendedName>
        <fullName evidence="4">Glucosamine-6-phosphate deaminase</fullName>
        <ecNumber evidence="4">3.5.99.6</ecNumber>
    </recommendedName>
    <alternativeName>
        <fullName evidence="4">GlcN6P deaminase</fullName>
        <shortName evidence="4">GNPDA</shortName>
    </alternativeName>
    <alternativeName>
        <fullName evidence="4">Glucosamine-6-phosphate isomerase</fullName>
    </alternativeName>
</protein>
<keyword evidence="2 4" id="KW-0378">Hydrolase</keyword>
<dbReference type="InterPro" id="IPR037171">
    <property type="entry name" value="NagB/RpiA_transferase-like"/>
</dbReference>
<sequence length="245" mass="26335">MEFIIAESAEDMGRRAADRIASFVEADPACVLGLATGTTPIGLYADLVADFKAGKLSFAEVTTFNLDEYRGLAPEHDQSYRYFMKKHLFDHIDIDQARTHVPEGANPDADAVCAAYEQAIAEAGGVDLQLLGLGPNGHIGFNEPEDTFPKATHCVDLTESTIQANSRLFDSIDDVPRQAYTMGIGTIMAARSVLVVVEGAHKAEIVKKAFFGPVTPEVPASILQFHPDATVIVDPAAGELCRDLA</sequence>
<comment type="catalytic activity">
    <reaction evidence="1 4">
        <text>alpha-D-glucosamine 6-phosphate + H2O = beta-D-fructose 6-phosphate + NH4(+)</text>
        <dbReference type="Rhea" id="RHEA:12172"/>
        <dbReference type="ChEBI" id="CHEBI:15377"/>
        <dbReference type="ChEBI" id="CHEBI:28938"/>
        <dbReference type="ChEBI" id="CHEBI:57634"/>
        <dbReference type="ChEBI" id="CHEBI:75989"/>
        <dbReference type="EC" id="3.5.99.6"/>
    </reaction>
</comment>
<comment type="similarity">
    <text evidence="4">Belongs to the glucosamine/galactosamine-6-phosphate isomerase family. NagB subfamily.</text>
</comment>
<dbReference type="NCBIfam" id="TIGR00502">
    <property type="entry name" value="nagB"/>
    <property type="match status" value="1"/>
</dbReference>
<accession>A0A2K2U5J6</accession>
<feature type="active site" description="For ring-opening step" evidence="4">
    <location>
        <position position="136"/>
    </location>
</feature>
<keyword evidence="7" id="KW-1185">Reference proteome</keyword>
<evidence type="ECO:0000259" key="5">
    <source>
        <dbReference type="Pfam" id="PF01182"/>
    </source>
</evidence>
<dbReference type="InterPro" id="IPR004547">
    <property type="entry name" value="Glucosamine6P_isomerase"/>
</dbReference>
<feature type="active site" description="Proton acceptor; for ring-opening step" evidence="4">
    <location>
        <position position="138"/>
    </location>
</feature>
<dbReference type="RefSeq" id="WP_087195524.1">
    <property type="nucleotide sequence ID" value="NZ_PPEL01000028.1"/>
</dbReference>
<feature type="active site" description="Proton acceptor; for enolization step" evidence="4">
    <location>
        <position position="67"/>
    </location>
</feature>